<name>A0ABR0VP54_REHGL</name>
<organism evidence="1 2">
    <name type="scientific">Rehmannia glutinosa</name>
    <name type="common">Chinese foxglove</name>
    <dbReference type="NCBI Taxonomy" id="99300"/>
    <lineage>
        <taxon>Eukaryota</taxon>
        <taxon>Viridiplantae</taxon>
        <taxon>Streptophyta</taxon>
        <taxon>Embryophyta</taxon>
        <taxon>Tracheophyta</taxon>
        <taxon>Spermatophyta</taxon>
        <taxon>Magnoliopsida</taxon>
        <taxon>eudicotyledons</taxon>
        <taxon>Gunneridae</taxon>
        <taxon>Pentapetalae</taxon>
        <taxon>asterids</taxon>
        <taxon>lamiids</taxon>
        <taxon>Lamiales</taxon>
        <taxon>Orobanchaceae</taxon>
        <taxon>Rehmannieae</taxon>
        <taxon>Rehmannia</taxon>
    </lineage>
</organism>
<proteinExistence type="predicted"/>
<evidence type="ECO:0000313" key="1">
    <source>
        <dbReference type="EMBL" id="KAK6137008.1"/>
    </source>
</evidence>
<dbReference type="EMBL" id="JABTTQ020000971">
    <property type="protein sequence ID" value="KAK6137008.1"/>
    <property type="molecule type" value="Genomic_DNA"/>
</dbReference>
<gene>
    <name evidence="1" type="ORF">DH2020_029251</name>
</gene>
<keyword evidence="2" id="KW-1185">Reference proteome</keyword>
<accession>A0ABR0VP54</accession>
<reference evidence="1 2" key="1">
    <citation type="journal article" date="2021" name="Comput. Struct. Biotechnol. J.">
        <title>De novo genome assembly of the potent medicinal plant Rehmannia glutinosa using nanopore technology.</title>
        <authorList>
            <person name="Ma L."/>
            <person name="Dong C."/>
            <person name="Song C."/>
            <person name="Wang X."/>
            <person name="Zheng X."/>
            <person name="Niu Y."/>
            <person name="Chen S."/>
            <person name="Feng W."/>
        </authorList>
    </citation>
    <scope>NUCLEOTIDE SEQUENCE [LARGE SCALE GENOMIC DNA]</scope>
    <source>
        <strain evidence="1">DH-2019</strain>
    </source>
</reference>
<comment type="caution">
    <text evidence="1">The sequence shown here is derived from an EMBL/GenBank/DDBJ whole genome shotgun (WGS) entry which is preliminary data.</text>
</comment>
<dbReference type="Proteomes" id="UP001318860">
    <property type="component" value="Unassembled WGS sequence"/>
</dbReference>
<evidence type="ECO:0000313" key="2">
    <source>
        <dbReference type="Proteomes" id="UP001318860"/>
    </source>
</evidence>
<sequence length="188" mass="21394">MEVISDRLKGENIEKFNTSYFGEFLETDSIKFQGQLVLHLLFRQDCGLSKEKVVFHINNKEAILNVKGMMTLKLALLYAFECEAESIRGVTPNIAIKERRVGESTSNCKSFLTSRYHKVAFESILVEPLLEGLLDCKSLSNDWLGVIDACLRWVSRGLRDGITERLRVALASLMRFVFPRPGVRSEEC</sequence>
<protein>
    <submittedName>
        <fullName evidence="1">Uncharacterized protein</fullName>
    </submittedName>
</protein>